<dbReference type="AlphaFoldDB" id="A0AB34QEN5"/>
<evidence type="ECO:0000313" key="2">
    <source>
        <dbReference type="EMBL" id="SON76558.1"/>
    </source>
</evidence>
<evidence type="ECO:0000313" key="1">
    <source>
        <dbReference type="EMBL" id="KHS34462.1"/>
    </source>
</evidence>
<dbReference type="KEGG" id="xph:XppCFBP6546_12330"/>
<accession>A0AB34QEN5</accession>
<protein>
    <submittedName>
        <fullName evidence="1">Uncharacterized protein</fullName>
    </submittedName>
</protein>
<gene>
    <name evidence="1" type="ORF">RN20_18920</name>
    <name evidence="3" type="ORF">XAP6984_160004</name>
    <name evidence="2" type="ORF">XAP7430_100048</name>
</gene>
<reference evidence="1" key="1">
    <citation type="journal article" date="2015" name="Front. Microbiol.">
        <title>Genome sequencing reveals a new lineage associated with lablab bean and genetic exchange between pv. and subsp.</title>
        <authorList>
            <person name="Aritua V."/>
            <person name="Harrison J."/>
            <person name="Sapp M."/>
            <person name="Buruchara R."/>
            <person name="Smith J."/>
            <person name="Studholme D.J."/>
        </authorList>
    </citation>
    <scope>NUCLEOTIDE SEQUENCE</scope>
    <source>
        <strain evidence="1">NCPPB 1138</strain>
    </source>
</reference>
<evidence type="ECO:0000313" key="5">
    <source>
        <dbReference type="Proteomes" id="UP000234166"/>
    </source>
</evidence>
<dbReference type="EMBL" id="OCYT01000068">
    <property type="protein sequence ID" value="SON77966.1"/>
    <property type="molecule type" value="Genomic_DNA"/>
</dbReference>
<organism evidence="1 4">
    <name type="scientific">Xanthomonas campestris pv. phaseoli</name>
    <dbReference type="NCBI Taxonomy" id="317013"/>
    <lineage>
        <taxon>Bacteria</taxon>
        <taxon>Pseudomonadati</taxon>
        <taxon>Pseudomonadota</taxon>
        <taxon>Gammaproteobacteria</taxon>
        <taxon>Lysobacterales</taxon>
        <taxon>Lysobacteraceae</taxon>
        <taxon>Xanthomonas</taxon>
    </lineage>
</organism>
<sequence length="86" mass="9670">MLRIHYPITDSQRCEAREAIAAGLAVRIGLVALYPDLDLDVIWGVDPYGEDTLAANETDAPAIESSIDWAEKLHEREHLAERSYDF</sequence>
<proteinExistence type="predicted"/>
<keyword evidence="6" id="KW-1185">Reference proteome</keyword>
<evidence type="ECO:0000313" key="4">
    <source>
        <dbReference type="Proteomes" id="UP000031180"/>
    </source>
</evidence>
<dbReference type="EMBL" id="OCYS01000002">
    <property type="protein sequence ID" value="SON76558.1"/>
    <property type="molecule type" value="Genomic_DNA"/>
</dbReference>
<reference evidence="4" key="2">
    <citation type="submission" date="2015-04" db="EMBL/GenBank/DDBJ databases">
        <title>Genome sequencing of pathogens of bean.</title>
        <authorList>
            <person name="Harrison J.W."/>
            <person name="Aritua V."/>
            <person name="Sapp M."/>
            <person name="Smith J."/>
            <person name="Studholme D.J."/>
        </authorList>
    </citation>
    <scope>NUCLEOTIDE SEQUENCE [LARGE SCALE GENOMIC DNA]</scope>
    <source>
        <strain evidence="4">NCPPB 1138</strain>
    </source>
</reference>
<dbReference type="Proteomes" id="UP000234166">
    <property type="component" value="Unassembled WGS sequence"/>
</dbReference>
<dbReference type="Proteomes" id="UP000031180">
    <property type="component" value="Unassembled WGS sequence"/>
</dbReference>
<name>A0AB34QEN5_XANCH</name>
<dbReference type="Proteomes" id="UP000234181">
    <property type="component" value="Unassembled WGS sequence"/>
</dbReference>
<reference evidence="1" key="3">
    <citation type="submission" date="2015-04" db="EMBL/GenBank/DDBJ databases">
        <authorList>
            <person name="Harrison J.W."/>
            <person name="Aritua V."/>
            <person name="Sapp M."/>
            <person name="Smith J."/>
            <person name="Studholme D.J."/>
        </authorList>
    </citation>
    <scope>NUCLEOTIDE SEQUENCE</scope>
    <source>
        <strain evidence="1">NCPPB 1138</strain>
    </source>
</reference>
<dbReference type="EMBL" id="JWTI02000015">
    <property type="protein sequence ID" value="KHS34462.1"/>
    <property type="molecule type" value="Genomic_DNA"/>
</dbReference>
<reference evidence="5 6" key="4">
    <citation type="submission" date="2017-10" db="EMBL/GenBank/DDBJ databases">
        <authorList>
            <person name="Regsiter A."/>
            <person name="William W."/>
        </authorList>
    </citation>
    <scope>NUCLEOTIDE SEQUENCE [LARGE SCALE GENOMIC DNA]</scope>
    <source>
        <strain evidence="3 6">CFBP6984</strain>
        <strain evidence="2 5">CFBP7430</strain>
    </source>
</reference>
<dbReference type="RefSeq" id="WP_039575117.1">
    <property type="nucleotide sequence ID" value="NZ_CP012048.1"/>
</dbReference>
<evidence type="ECO:0000313" key="6">
    <source>
        <dbReference type="Proteomes" id="UP000234181"/>
    </source>
</evidence>
<comment type="caution">
    <text evidence="1">The sequence shown here is derived from an EMBL/GenBank/DDBJ whole genome shotgun (WGS) entry which is preliminary data.</text>
</comment>
<evidence type="ECO:0000313" key="3">
    <source>
        <dbReference type="EMBL" id="SON77966.1"/>
    </source>
</evidence>